<dbReference type="OrthoDB" id="9790209at2"/>
<reference evidence="9 10" key="1">
    <citation type="submission" date="2019-06" db="EMBL/GenBank/DDBJ databases">
        <title>Genome sequence of Rhodobacteraceae bacterium D4M1.</title>
        <authorList>
            <person name="Cao J."/>
        </authorList>
    </citation>
    <scope>NUCLEOTIDE SEQUENCE [LARGE SCALE GENOMIC DNA]</scope>
    <source>
        <strain evidence="9 10">D4M1</strain>
        <plasmid evidence="10">pd4m1a</plasmid>
    </source>
</reference>
<gene>
    <name evidence="9" type="ORF">FDP22_18475</name>
</gene>
<keyword evidence="9" id="KW-0614">Plasmid</keyword>
<dbReference type="PANTHER" id="PTHR33362">
    <property type="entry name" value="SIALIC ACID TRAP TRANSPORTER PERMEASE PROTEIN SIAT-RELATED"/>
    <property type="match status" value="1"/>
</dbReference>
<evidence type="ECO:0000313" key="10">
    <source>
        <dbReference type="Proteomes" id="UP000305888"/>
    </source>
</evidence>
<feature type="domain" description="TRAP C4-dicarboxylate transport system permease DctM subunit" evidence="8">
    <location>
        <begin position="8"/>
        <end position="430"/>
    </location>
</feature>
<sequence length="437" mass="45725">MTESLVGFAVLLVLIFARVPIAFAMSAVGVAGFGYMRGWDPAFSMLGRTVFETALNYSLSVIPLFIFMGNVLARSGFAQGLFAAAYRLIGRLPGGLAVAAVLSCGGFSAVSGSSLATAATMSKVAMPSMRRFGYDDGLATGAIAAGGTLGILIPPSVILILYGILTESDIGKLFIAGMIPGLLGIALYVAAVFVTVLIKPSLAPKATGAPIALTGADIVGVLAVVVLFAVIMVGIYGGFFTPIEAAGIGAGVSLVISFALRRLTREGLYAAFLETAGATAMIFAVIIGAEVFSNFVNFAGLPDALSDYILDTGYSAWTVMVVILVIYLLLGCVLESLSMILLTVPVFYPLLYTMDFGDSVLADPNLAVIWFGIVVVVATEISLITPPVGMNVFVLKGVLKEVPLTTIFRGVLPFWVADIVRILLITFLPVISLWLVM</sequence>
<evidence type="ECO:0000313" key="9">
    <source>
        <dbReference type="EMBL" id="QDL93870.1"/>
    </source>
</evidence>
<keyword evidence="4 7" id="KW-0812">Transmembrane</keyword>
<keyword evidence="5 7" id="KW-1133">Transmembrane helix</keyword>
<keyword evidence="2" id="KW-1003">Cell membrane</keyword>
<comment type="function">
    <text evidence="7">Part of the tripartite ATP-independent periplasmic (TRAP) transport system.</text>
</comment>
<dbReference type="AlphaFoldDB" id="A0A5B8G1V2"/>
<dbReference type="EMBL" id="CP040819">
    <property type="protein sequence ID" value="QDL93870.1"/>
    <property type="molecule type" value="Genomic_DNA"/>
</dbReference>
<geneLocation type="plasmid" evidence="10">
    <name>pd4m1a</name>
</geneLocation>
<dbReference type="Proteomes" id="UP000305888">
    <property type="component" value="Plasmid pD4M1A"/>
</dbReference>
<comment type="subcellular location">
    <subcellularLocation>
        <location evidence="1 7">Cell inner membrane</location>
        <topology evidence="1 7">Multi-pass membrane protein</topology>
    </subcellularLocation>
</comment>
<organism evidence="9 10">
    <name type="scientific">Paroceanicella profunda</name>
    <dbReference type="NCBI Taxonomy" id="2579971"/>
    <lineage>
        <taxon>Bacteria</taxon>
        <taxon>Pseudomonadati</taxon>
        <taxon>Pseudomonadota</taxon>
        <taxon>Alphaproteobacteria</taxon>
        <taxon>Rhodobacterales</taxon>
        <taxon>Paracoccaceae</taxon>
        <taxon>Paroceanicella</taxon>
    </lineage>
</organism>
<dbReference type="PANTHER" id="PTHR33362:SF5">
    <property type="entry name" value="C4-DICARBOXYLATE TRAP TRANSPORTER LARGE PERMEASE PROTEIN DCTM"/>
    <property type="match status" value="1"/>
</dbReference>
<dbReference type="Pfam" id="PF06808">
    <property type="entry name" value="DctM"/>
    <property type="match status" value="1"/>
</dbReference>
<keyword evidence="10" id="KW-1185">Reference proteome</keyword>
<dbReference type="GO" id="GO:0022857">
    <property type="term" value="F:transmembrane transporter activity"/>
    <property type="evidence" value="ECO:0007669"/>
    <property type="project" value="UniProtKB-UniRule"/>
</dbReference>
<keyword evidence="7" id="KW-0813">Transport</keyword>
<evidence type="ECO:0000259" key="8">
    <source>
        <dbReference type="Pfam" id="PF06808"/>
    </source>
</evidence>
<feature type="transmembrane region" description="Helical" evidence="7">
    <location>
        <begin position="267"/>
        <end position="292"/>
    </location>
</feature>
<name>A0A5B8G1V2_9RHOB</name>
<feature type="transmembrane region" description="Helical" evidence="7">
    <location>
        <begin position="6"/>
        <end position="33"/>
    </location>
</feature>
<dbReference type="InterPro" id="IPR004681">
    <property type="entry name" value="TRAP_DctM"/>
</dbReference>
<evidence type="ECO:0000256" key="2">
    <source>
        <dbReference type="ARBA" id="ARBA00022475"/>
    </source>
</evidence>
<comment type="subunit">
    <text evidence="7">The complex comprises the extracytoplasmic solute receptor protein and the two transmembrane proteins.</text>
</comment>
<comment type="similarity">
    <text evidence="7">Belongs to the TRAP transporter large permease family.</text>
</comment>
<proteinExistence type="inferred from homology"/>
<feature type="transmembrane region" description="Helical" evidence="7">
    <location>
        <begin position="415"/>
        <end position="436"/>
    </location>
</feature>
<feature type="transmembrane region" description="Helical" evidence="7">
    <location>
        <begin position="93"/>
        <end position="116"/>
    </location>
</feature>
<accession>A0A5B8G1V2</accession>
<feature type="transmembrane region" description="Helical" evidence="7">
    <location>
        <begin position="366"/>
        <end position="394"/>
    </location>
</feature>
<keyword evidence="6 7" id="KW-0472">Membrane</keyword>
<dbReference type="NCBIfam" id="TIGR00786">
    <property type="entry name" value="dctM"/>
    <property type="match status" value="1"/>
</dbReference>
<feature type="transmembrane region" description="Helical" evidence="7">
    <location>
        <begin position="210"/>
        <end position="233"/>
    </location>
</feature>
<evidence type="ECO:0000256" key="3">
    <source>
        <dbReference type="ARBA" id="ARBA00022519"/>
    </source>
</evidence>
<dbReference type="KEGG" id="ppru:FDP22_18475"/>
<protein>
    <recommendedName>
        <fullName evidence="7">TRAP transporter large permease protein</fullName>
    </recommendedName>
</protein>
<feature type="transmembrane region" description="Helical" evidence="7">
    <location>
        <begin position="312"/>
        <end position="330"/>
    </location>
</feature>
<feature type="transmembrane region" description="Helical" evidence="7">
    <location>
        <begin position="239"/>
        <end position="260"/>
    </location>
</feature>
<evidence type="ECO:0000256" key="7">
    <source>
        <dbReference type="RuleBase" id="RU369079"/>
    </source>
</evidence>
<evidence type="ECO:0000256" key="6">
    <source>
        <dbReference type="ARBA" id="ARBA00023136"/>
    </source>
</evidence>
<evidence type="ECO:0000256" key="5">
    <source>
        <dbReference type="ARBA" id="ARBA00022989"/>
    </source>
</evidence>
<feature type="transmembrane region" description="Helical" evidence="7">
    <location>
        <begin position="174"/>
        <end position="198"/>
    </location>
</feature>
<feature type="transmembrane region" description="Helical" evidence="7">
    <location>
        <begin position="137"/>
        <end position="162"/>
    </location>
</feature>
<evidence type="ECO:0000256" key="4">
    <source>
        <dbReference type="ARBA" id="ARBA00022692"/>
    </source>
</evidence>
<keyword evidence="3 7" id="KW-0997">Cell inner membrane</keyword>
<dbReference type="GO" id="GO:0005886">
    <property type="term" value="C:plasma membrane"/>
    <property type="evidence" value="ECO:0007669"/>
    <property type="project" value="UniProtKB-SubCell"/>
</dbReference>
<dbReference type="PIRSF" id="PIRSF006066">
    <property type="entry name" value="HI0050"/>
    <property type="match status" value="1"/>
</dbReference>
<dbReference type="RefSeq" id="WP_138573846.1">
    <property type="nucleotide sequence ID" value="NZ_CP040819.1"/>
</dbReference>
<feature type="transmembrane region" description="Helical" evidence="7">
    <location>
        <begin position="337"/>
        <end position="354"/>
    </location>
</feature>
<dbReference type="InterPro" id="IPR010656">
    <property type="entry name" value="DctM"/>
</dbReference>
<feature type="transmembrane region" description="Helical" evidence="7">
    <location>
        <begin position="54"/>
        <end position="73"/>
    </location>
</feature>
<evidence type="ECO:0000256" key="1">
    <source>
        <dbReference type="ARBA" id="ARBA00004429"/>
    </source>
</evidence>